<dbReference type="RefSeq" id="WP_327599360.1">
    <property type="nucleotide sequence ID" value="NZ_JAYXHS010000002.1"/>
</dbReference>
<comment type="caution">
    <text evidence="2">The sequence shown here is derived from an EMBL/GenBank/DDBJ whole genome shotgun (WGS) entry which is preliminary data.</text>
</comment>
<evidence type="ECO:0000259" key="1">
    <source>
        <dbReference type="PROSITE" id="PS51725"/>
    </source>
</evidence>
<gene>
    <name evidence="2" type="ORF">VVD49_11710</name>
</gene>
<reference evidence="2 3" key="1">
    <citation type="submission" date="2024-01" db="EMBL/GenBank/DDBJ databases">
        <title>Uliginosibacterium soil sp. nov.</title>
        <authorList>
            <person name="Lv Y."/>
        </authorList>
    </citation>
    <scope>NUCLEOTIDE SEQUENCE [LARGE SCALE GENOMIC DNA]</scope>
    <source>
        <strain evidence="2 3">H3</strain>
    </source>
</reference>
<dbReference type="Pfam" id="PF03992">
    <property type="entry name" value="ABM"/>
    <property type="match status" value="1"/>
</dbReference>
<name>A0ABU6K3N1_9RHOO</name>
<dbReference type="GO" id="GO:0004497">
    <property type="term" value="F:monooxygenase activity"/>
    <property type="evidence" value="ECO:0007669"/>
    <property type="project" value="UniProtKB-KW"/>
</dbReference>
<sequence length="103" mass="11397">MSVTRISNFEARAGMAEKLHAFLKTIVPLVEKMAGCQSCELLRNQQNPSAFVVVEKWNSVEEHRASLKNIPPELLSEAMLLLAGPPTGAYYEPLLAAQFARRA</sequence>
<dbReference type="InterPro" id="IPR011008">
    <property type="entry name" value="Dimeric_a/b-barrel"/>
</dbReference>
<protein>
    <submittedName>
        <fullName evidence="2">Antibiotic biosynthesis monooxygenase family protein</fullName>
    </submittedName>
</protein>
<dbReference type="InterPro" id="IPR007138">
    <property type="entry name" value="ABM_dom"/>
</dbReference>
<dbReference type="PROSITE" id="PS51725">
    <property type="entry name" value="ABM"/>
    <property type="match status" value="1"/>
</dbReference>
<evidence type="ECO:0000313" key="3">
    <source>
        <dbReference type="Proteomes" id="UP001331561"/>
    </source>
</evidence>
<dbReference type="Gene3D" id="3.30.70.100">
    <property type="match status" value="1"/>
</dbReference>
<keyword evidence="2" id="KW-0560">Oxidoreductase</keyword>
<organism evidence="2 3">
    <name type="scientific">Uliginosibacterium silvisoli</name>
    <dbReference type="NCBI Taxonomy" id="3114758"/>
    <lineage>
        <taxon>Bacteria</taxon>
        <taxon>Pseudomonadati</taxon>
        <taxon>Pseudomonadota</taxon>
        <taxon>Betaproteobacteria</taxon>
        <taxon>Rhodocyclales</taxon>
        <taxon>Zoogloeaceae</taxon>
        <taxon>Uliginosibacterium</taxon>
    </lineage>
</organism>
<dbReference type="SUPFAM" id="SSF54909">
    <property type="entry name" value="Dimeric alpha+beta barrel"/>
    <property type="match status" value="1"/>
</dbReference>
<dbReference type="Proteomes" id="UP001331561">
    <property type="component" value="Unassembled WGS sequence"/>
</dbReference>
<keyword evidence="2" id="KW-0503">Monooxygenase</keyword>
<accession>A0ABU6K3N1</accession>
<evidence type="ECO:0000313" key="2">
    <source>
        <dbReference type="EMBL" id="MEC5386393.1"/>
    </source>
</evidence>
<keyword evidence="3" id="KW-1185">Reference proteome</keyword>
<feature type="domain" description="ABM" evidence="1">
    <location>
        <begin position="3"/>
        <end position="91"/>
    </location>
</feature>
<proteinExistence type="predicted"/>
<dbReference type="EMBL" id="JAYXHS010000002">
    <property type="protein sequence ID" value="MEC5386393.1"/>
    <property type="molecule type" value="Genomic_DNA"/>
</dbReference>